<evidence type="ECO:0000259" key="1">
    <source>
        <dbReference type="Pfam" id="PF09937"/>
    </source>
</evidence>
<feature type="domain" description="DUF2169" evidence="1">
    <location>
        <begin position="20"/>
        <end position="318"/>
    </location>
</feature>
<dbReference type="EMBL" id="FCNY02000004">
    <property type="protein sequence ID" value="SAL29680.1"/>
    <property type="molecule type" value="Genomic_DNA"/>
</dbReference>
<gene>
    <name evidence="2" type="ORF">AWB70_01776</name>
</gene>
<keyword evidence="3" id="KW-1185">Reference proteome</keyword>
<dbReference type="Proteomes" id="UP000054740">
    <property type="component" value="Unassembled WGS sequence"/>
</dbReference>
<dbReference type="InterPro" id="IPR018683">
    <property type="entry name" value="DUF2169"/>
</dbReference>
<evidence type="ECO:0000313" key="2">
    <source>
        <dbReference type="EMBL" id="SAL29680.1"/>
    </source>
</evidence>
<reference evidence="3" key="1">
    <citation type="submission" date="2016-01" db="EMBL/GenBank/DDBJ databases">
        <authorList>
            <person name="Peeters C."/>
        </authorList>
    </citation>
    <scope>NUCLEOTIDE SEQUENCE [LARGE SCALE GENOMIC DNA]</scope>
</reference>
<dbReference type="AlphaFoldDB" id="A0A158GE68"/>
<protein>
    <recommendedName>
        <fullName evidence="1">DUF2169 domain-containing protein</fullName>
    </recommendedName>
</protein>
<dbReference type="Pfam" id="PF09937">
    <property type="entry name" value="DUF2169"/>
    <property type="match status" value="1"/>
</dbReference>
<organism evidence="2 3">
    <name type="scientific">Caballeronia cordobensis</name>
    <name type="common">Burkholderia cordobensis</name>
    <dbReference type="NCBI Taxonomy" id="1353886"/>
    <lineage>
        <taxon>Bacteria</taxon>
        <taxon>Pseudomonadati</taxon>
        <taxon>Pseudomonadota</taxon>
        <taxon>Betaproteobacteria</taxon>
        <taxon>Burkholderiales</taxon>
        <taxon>Burkholderiaceae</taxon>
        <taxon>Caballeronia</taxon>
    </lineage>
</organism>
<evidence type="ECO:0000313" key="3">
    <source>
        <dbReference type="Proteomes" id="UP000054740"/>
    </source>
</evidence>
<accession>A0A158GE68</accession>
<dbReference type="RefSeq" id="WP_053572029.1">
    <property type="nucleotide sequence ID" value="NZ_FCNY02000004.1"/>
</dbReference>
<sequence>MIFVNETTCPASWTVGYQRDGRERLIVVVKGTYTLPENGEPTVLATQQQALVEADQFIGEPGYSAPLWETDYAHCKTACDVLLLGSAHAPGQRAALRVQVGLQVGAMTKRFDVTGPRVWHRRLGTSVMAASAPAAFERLPIHYGTAFGGVDRSEEKRTGRVDTFLPNPAGRGFARHPASLDGQLLPFTSEHGKPVTQAEARYTPMAFSPIGRNWLPRSRFAGTYDQQWIDNTAPCWPDDFDDRYFQAAPPDQIIAFPRAPLDVRLSNLTPDGDRRFTIPHRPMPVTFIPYQGRDVERDALLDTIVLEPDEARYTLTWRSVLPLGKSIFDVREVIVGERSRAARMTQRFAGKPWYPSLADAVRALDRRKGSRS</sequence>
<proteinExistence type="predicted"/>
<name>A0A158GE68_CABCO</name>